<gene>
    <name evidence="2" type="ORF">MICPUCDRAFT_54294</name>
</gene>
<feature type="region of interest" description="Disordered" evidence="1">
    <location>
        <begin position="139"/>
        <end position="160"/>
    </location>
</feature>
<feature type="region of interest" description="Disordered" evidence="1">
    <location>
        <begin position="79"/>
        <end position="106"/>
    </location>
</feature>
<dbReference type="RefSeq" id="XP_003064524.1">
    <property type="nucleotide sequence ID" value="XM_003064478.1"/>
</dbReference>
<dbReference type="GeneID" id="9689806"/>
<evidence type="ECO:0000313" key="2">
    <source>
        <dbReference type="EMBL" id="EEH51429.1"/>
    </source>
</evidence>
<evidence type="ECO:0000256" key="1">
    <source>
        <dbReference type="SAM" id="MobiDB-lite"/>
    </source>
</evidence>
<proteinExistence type="predicted"/>
<feature type="region of interest" description="Disordered" evidence="1">
    <location>
        <begin position="1"/>
        <end position="44"/>
    </location>
</feature>
<feature type="compositionally biased region" description="Low complexity" evidence="1">
    <location>
        <begin position="146"/>
        <end position="160"/>
    </location>
</feature>
<dbReference type="KEGG" id="mpp:MICPUCDRAFT_54294"/>
<organism evidence="3">
    <name type="scientific">Micromonas pusilla (strain CCMP1545)</name>
    <name type="common">Picoplanktonic green alga</name>
    <dbReference type="NCBI Taxonomy" id="564608"/>
    <lineage>
        <taxon>Eukaryota</taxon>
        <taxon>Viridiplantae</taxon>
        <taxon>Chlorophyta</taxon>
        <taxon>Mamiellophyceae</taxon>
        <taxon>Mamiellales</taxon>
        <taxon>Mamiellaceae</taxon>
        <taxon>Micromonas</taxon>
    </lineage>
</organism>
<dbReference type="EMBL" id="GG663751">
    <property type="protein sequence ID" value="EEH51429.1"/>
    <property type="molecule type" value="Genomic_DNA"/>
</dbReference>
<reference evidence="2 3" key="1">
    <citation type="journal article" date="2009" name="Science">
        <title>Green evolution and dynamic adaptations revealed by genomes of the marine picoeukaryotes Micromonas.</title>
        <authorList>
            <person name="Worden A.Z."/>
            <person name="Lee J.H."/>
            <person name="Mock T."/>
            <person name="Rouze P."/>
            <person name="Simmons M.P."/>
            <person name="Aerts A.L."/>
            <person name="Allen A.E."/>
            <person name="Cuvelier M.L."/>
            <person name="Derelle E."/>
            <person name="Everett M.V."/>
            <person name="Foulon E."/>
            <person name="Grimwood J."/>
            <person name="Gundlach H."/>
            <person name="Henrissat B."/>
            <person name="Napoli C."/>
            <person name="McDonald S.M."/>
            <person name="Parker M.S."/>
            <person name="Rombauts S."/>
            <person name="Salamov A."/>
            <person name="Von Dassow P."/>
            <person name="Badger J.H."/>
            <person name="Coutinho P.M."/>
            <person name="Demir E."/>
            <person name="Dubchak I."/>
            <person name="Gentemann C."/>
            <person name="Eikrem W."/>
            <person name="Gready J.E."/>
            <person name="John U."/>
            <person name="Lanier W."/>
            <person name="Lindquist E.A."/>
            <person name="Lucas S."/>
            <person name="Mayer K.F."/>
            <person name="Moreau H."/>
            <person name="Not F."/>
            <person name="Otillar R."/>
            <person name="Panaud O."/>
            <person name="Pangilinan J."/>
            <person name="Paulsen I."/>
            <person name="Piegu B."/>
            <person name="Poliakov A."/>
            <person name="Robbens S."/>
            <person name="Schmutz J."/>
            <person name="Toulza E."/>
            <person name="Wyss T."/>
            <person name="Zelensky A."/>
            <person name="Zhou K."/>
            <person name="Armbrust E.V."/>
            <person name="Bhattacharya D."/>
            <person name="Goodenough U.W."/>
            <person name="Van de Peer Y."/>
            <person name="Grigoriev I.V."/>
        </authorList>
    </citation>
    <scope>NUCLEOTIDE SEQUENCE [LARGE SCALE GENOMIC DNA]</scope>
    <source>
        <strain evidence="2 3">CCMP1545</strain>
    </source>
</reference>
<feature type="compositionally biased region" description="Low complexity" evidence="1">
    <location>
        <begin position="18"/>
        <end position="31"/>
    </location>
</feature>
<accession>C1N8Z0</accession>
<feature type="compositionally biased region" description="Polar residues" evidence="1">
    <location>
        <begin position="94"/>
        <end position="103"/>
    </location>
</feature>
<feature type="compositionally biased region" description="Basic and acidic residues" evidence="1">
    <location>
        <begin position="1"/>
        <end position="16"/>
    </location>
</feature>
<dbReference type="AlphaFoldDB" id="C1N8Z0"/>
<dbReference type="Proteomes" id="UP000001876">
    <property type="component" value="Unassembled WGS sequence"/>
</dbReference>
<evidence type="ECO:0000313" key="3">
    <source>
        <dbReference type="Proteomes" id="UP000001876"/>
    </source>
</evidence>
<sequence length="160" mass="17123">MSDRSDWPRVLAERKKSSSSVSKSSRSSTSRSKPKVPDEELDPIDAIARASGVQLTVDQSDSEDSLDELMCATTSNVARAFESPPETEEEEGSQRASIASIGSNGMKRELDAARARIRAFEDEVDALRDENARLREALDASGGGAVAAPEVVSASADYES</sequence>
<protein>
    <submittedName>
        <fullName evidence="2">Predicted protein</fullName>
    </submittedName>
</protein>
<name>C1N8Z0_MICPC</name>
<keyword evidence="3" id="KW-1185">Reference proteome</keyword>